<organism evidence="1 2">
    <name type="scientific">Pocillopora meandrina</name>
    <dbReference type="NCBI Taxonomy" id="46732"/>
    <lineage>
        <taxon>Eukaryota</taxon>
        <taxon>Metazoa</taxon>
        <taxon>Cnidaria</taxon>
        <taxon>Anthozoa</taxon>
        <taxon>Hexacorallia</taxon>
        <taxon>Scleractinia</taxon>
        <taxon>Astrocoeniina</taxon>
        <taxon>Pocilloporidae</taxon>
        <taxon>Pocillopora</taxon>
    </lineage>
</organism>
<proteinExistence type="predicted"/>
<dbReference type="Proteomes" id="UP001159428">
    <property type="component" value="Unassembled WGS sequence"/>
</dbReference>
<name>A0AAU9XQS5_9CNID</name>
<reference evidence="1 2" key="1">
    <citation type="submission" date="2022-05" db="EMBL/GenBank/DDBJ databases">
        <authorList>
            <consortium name="Genoscope - CEA"/>
            <person name="William W."/>
        </authorList>
    </citation>
    <scope>NUCLEOTIDE SEQUENCE [LARGE SCALE GENOMIC DNA]</scope>
</reference>
<comment type="caution">
    <text evidence="1">The sequence shown here is derived from an EMBL/GenBank/DDBJ whole genome shotgun (WGS) entry which is preliminary data.</text>
</comment>
<feature type="non-terminal residue" evidence="1">
    <location>
        <position position="1"/>
    </location>
</feature>
<sequence length="161" mass="18006">NICCKKLEKAVGHPAVVKLFCRATSKAMKANLKASLKHSPDQVVLYVDSNNLKYKKQIENSSDATSAISRLTSTWDEFNRAVKDANKHLKSYCRQNGRKLIQHLKIIENGLIKGGLHLSYKGNQNIFNNFNALSADFLRAQCIKSNSESRILNESGREGPT</sequence>
<evidence type="ECO:0000313" key="2">
    <source>
        <dbReference type="Proteomes" id="UP001159428"/>
    </source>
</evidence>
<gene>
    <name evidence="1" type="ORF">PMEA_00028224</name>
</gene>
<dbReference type="SUPFAM" id="SSF52266">
    <property type="entry name" value="SGNH hydrolase"/>
    <property type="match status" value="1"/>
</dbReference>
<accession>A0AAU9XQS5</accession>
<keyword evidence="2" id="KW-1185">Reference proteome</keyword>
<protein>
    <submittedName>
        <fullName evidence="1">Uncharacterized protein</fullName>
    </submittedName>
</protein>
<dbReference type="EMBL" id="CALNXJ010000059">
    <property type="protein sequence ID" value="CAH3155884.1"/>
    <property type="molecule type" value="Genomic_DNA"/>
</dbReference>
<evidence type="ECO:0000313" key="1">
    <source>
        <dbReference type="EMBL" id="CAH3155884.1"/>
    </source>
</evidence>
<dbReference type="AlphaFoldDB" id="A0AAU9XQS5"/>